<evidence type="ECO:0000313" key="10">
    <source>
        <dbReference type="Proteomes" id="UP000641454"/>
    </source>
</evidence>
<dbReference type="GO" id="GO:0006508">
    <property type="term" value="P:proteolysis"/>
    <property type="evidence" value="ECO:0007669"/>
    <property type="project" value="UniProtKB-KW"/>
</dbReference>
<sequence>MRKYFTLYKPFLLFLAKFFLTYIFLAFAYQLFLNRFEYHETDSITRIVAQHTQQFLQFFNADVALDETTADGYIKLFYNHTYIARLIEGCNAVSILILFVSFIVSFSGKLKTTFFFILGGSLFIYLLNVVRIALLCVLIYNFPAQESMLHGVFFPLFIYGVVFLLWVIWVNKYSLYAKKST</sequence>
<dbReference type="InterPro" id="IPR019127">
    <property type="entry name" value="Exosortase"/>
</dbReference>
<evidence type="ECO:0000256" key="5">
    <source>
        <dbReference type="ARBA" id="ARBA00022801"/>
    </source>
</evidence>
<evidence type="ECO:0000256" key="1">
    <source>
        <dbReference type="ARBA" id="ARBA00004651"/>
    </source>
</evidence>
<feature type="transmembrane region" description="Helical" evidence="8">
    <location>
        <begin position="82"/>
        <end position="106"/>
    </location>
</feature>
<evidence type="ECO:0000313" key="9">
    <source>
        <dbReference type="EMBL" id="MBC5843005.1"/>
    </source>
</evidence>
<organism evidence="9 10">
    <name type="scientific">Flavobacterium muglaense</name>
    <dbReference type="NCBI Taxonomy" id="2764716"/>
    <lineage>
        <taxon>Bacteria</taxon>
        <taxon>Pseudomonadati</taxon>
        <taxon>Bacteroidota</taxon>
        <taxon>Flavobacteriia</taxon>
        <taxon>Flavobacteriales</taxon>
        <taxon>Flavobacteriaceae</taxon>
        <taxon>Flavobacterium</taxon>
    </lineage>
</organism>
<feature type="transmembrane region" description="Helical" evidence="8">
    <location>
        <begin position="152"/>
        <end position="170"/>
    </location>
</feature>
<dbReference type="Pfam" id="PF09721">
    <property type="entry name" value="Exosortase_EpsH"/>
    <property type="match status" value="1"/>
</dbReference>
<keyword evidence="6 8" id="KW-1133">Transmembrane helix</keyword>
<dbReference type="NCBIfam" id="TIGR04128">
    <property type="entry name" value="exoso_Fjoh_1448"/>
    <property type="match status" value="1"/>
</dbReference>
<evidence type="ECO:0000256" key="2">
    <source>
        <dbReference type="ARBA" id="ARBA00022475"/>
    </source>
</evidence>
<gene>
    <name evidence="9" type="primary">xrtF</name>
    <name evidence="9" type="ORF">H8R25_00930</name>
</gene>
<comment type="subcellular location">
    <subcellularLocation>
        <location evidence="1">Cell membrane</location>
        <topology evidence="1">Multi-pass membrane protein</topology>
    </subcellularLocation>
</comment>
<evidence type="ECO:0000256" key="3">
    <source>
        <dbReference type="ARBA" id="ARBA00022670"/>
    </source>
</evidence>
<keyword evidence="4 8" id="KW-0812">Transmembrane</keyword>
<keyword evidence="10" id="KW-1185">Reference proteome</keyword>
<feature type="transmembrane region" description="Helical" evidence="8">
    <location>
        <begin position="12"/>
        <end position="32"/>
    </location>
</feature>
<protein>
    <submittedName>
        <fullName evidence="9">Exosortase family protein XrtF</fullName>
    </submittedName>
</protein>
<name>A0A923MYS3_9FLAO</name>
<dbReference type="InterPro" id="IPR026323">
    <property type="entry name" value="Exosortase-related_prot_XrtF"/>
</dbReference>
<dbReference type="EMBL" id="JACRUL010000001">
    <property type="protein sequence ID" value="MBC5843005.1"/>
    <property type="molecule type" value="Genomic_DNA"/>
</dbReference>
<evidence type="ECO:0000256" key="8">
    <source>
        <dbReference type="SAM" id="Phobius"/>
    </source>
</evidence>
<evidence type="ECO:0000256" key="6">
    <source>
        <dbReference type="ARBA" id="ARBA00022989"/>
    </source>
</evidence>
<keyword evidence="5" id="KW-0378">Hydrolase</keyword>
<evidence type="ECO:0000256" key="4">
    <source>
        <dbReference type="ARBA" id="ARBA00022692"/>
    </source>
</evidence>
<comment type="caution">
    <text evidence="9">The sequence shown here is derived from an EMBL/GenBank/DDBJ whole genome shotgun (WGS) entry which is preliminary data.</text>
</comment>
<reference evidence="9 10" key="1">
    <citation type="submission" date="2020-08" db="EMBL/GenBank/DDBJ databases">
        <title>Description of novel Flavobacterium F-392 isolate.</title>
        <authorList>
            <person name="Saticioglu I.B."/>
            <person name="Duman M."/>
            <person name="Altun S."/>
        </authorList>
    </citation>
    <scope>NUCLEOTIDE SEQUENCE [LARGE SCALE GENOMIC DNA]</scope>
    <source>
        <strain evidence="9 10">F-392</strain>
    </source>
</reference>
<dbReference type="GO" id="GO:0008233">
    <property type="term" value="F:peptidase activity"/>
    <property type="evidence" value="ECO:0007669"/>
    <property type="project" value="UniProtKB-KW"/>
</dbReference>
<dbReference type="Proteomes" id="UP000641454">
    <property type="component" value="Unassembled WGS sequence"/>
</dbReference>
<keyword evidence="3" id="KW-0645">Protease</keyword>
<dbReference type="RefSeq" id="WP_187016699.1">
    <property type="nucleotide sequence ID" value="NZ_JACRUK010000001.1"/>
</dbReference>
<dbReference type="AlphaFoldDB" id="A0A923MYS3"/>
<dbReference type="GO" id="GO:0005886">
    <property type="term" value="C:plasma membrane"/>
    <property type="evidence" value="ECO:0007669"/>
    <property type="project" value="UniProtKB-SubCell"/>
</dbReference>
<accession>A0A923MYS3</accession>
<feature type="transmembrane region" description="Helical" evidence="8">
    <location>
        <begin position="113"/>
        <end position="140"/>
    </location>
</feature>
<evidence type="ECO:0000256" key="7">
    <source>
        <dbReference type="ARBA" id="ARBA00023136"/>
    </source>
</evidence>
<dbReference type="InterPro" id="IPR026392">
    <property type="entry name" value="Exo/Archaeosortase_dom"/>
</dbReference>
<keyword evidence="7 8" id="KW-0472">Membrane</keyword>
<keyword evidence="2" id="KW-1003">Cell membrane</keyword>
<proteinExistence type="predicted"/>
<dbReference type="NCBIfam" id="TIGR04178">
    <property type="entry name" value="exo_archaeo"/>
    <property type="match status" value="1"/>
</dbReference>